<evidence type="ECO:0000313" key="3">
    <source>
        <dbReference type="Proteomes" id="UP000746612"/>
    </source>
</evidence>
<reference evidence="2" key="1">
    <citation type="submission" date="2021-03" db="EMBL/GenBank/DDBJ databases">
        <authorList>
            <person name="Alouane T."/>
            <person name="Langin T."/>
            <person name="Bonhomme L."/>
        </authorList>
    </citation>
    <scope>NUCLEOTIDE SEQUENCE</scope>
    <source>
        <strain evidence="2">MDC_Fg202</strain>
    </source>
</reference>
<gene>
    <name evidence="2" type="ORF">MDCFG202_LOCUS25309</name>
</gene>
<dbReference type="AlphaFoldDB" id="A0A9N8NBF2"/>
<sequence>MAGEVTLRERWGEASEVKKENADWLSVLPDLRDMSDPEANKLEEPPAGRAALDKRRDAAIDRRAAVEL</sequence>
<evidence type="ECO:0000313" key="2">
    <source>
        <dbReference type="EMBL" id="CAG1964770.1"/>
    </source>
</evidence>
<evidence type="ECO:0000256" key="1">
    <source>
        <dbReference type="SAM" id="MobiDB-lite"/>
    </source>
</evidence>
<dbReference type="Proteomes" id="UP000746612">
    <property type="component" value="Unassembled WGS sequence"/>
</dbReference>
<dbReference type="EMBL" id="CAJPIJ010000058">
    <property type="protein sequence ID" value="CAG1964770.1"/>
    <property type="molecule type" value="Genomic_DNA"/>
</dbReference>
<organism evidence="2 3">
    <name type="scientific">Gibberella zeae</name>
    <name type="common">Wheat head blight fungus</name>
    <name type="synonym">Fusarium graminearum</name>
    <dbReference type="NCBI Taxonomy" id="5518"/>
    <lineage>
        <taxon>Eukaryota</taxon>
        <taxon>Fungi</taxon>
        <taxon>Dikarya</taxon>
        <taxon>Ascomycota</taxon>
        <taxon>Pezizomycotina</taxon>
        <taxon>Sordariomycetes</taxon>
        <taxon>Hypocreomycetidae</taxon>
        <taxon>Hypocreales</taxon>
        <taxon>Nectriaceae</taxon>
        <taxon>Fusarium</taxon>
    </lineage>
</organism>
<accession>A0A9N8NBF2</accession>
<comment type="caution">
    <text evidence="2">The sequence shown here is derived from an EMBL/GenBank/DDBJ whole genome shotgun (WGS) entry which is preliminary data.</text>
</comment>
<protein>
    <submittedName>
        <fullName evidence="2">Uncharacterized protein</fullName>
    </submittedName>
</protein>
<feature type="region of interest" description="Disordered" evidence="1">
    <location>
        <begin position="34"/>
        <end position="55"/>
    </location>
</feature>
<name>A0A9N8NBF2_GIBZA</name>
<proteinExistence type="predicted"/>